<evidence type="ECO:0000256" key="8">
    <source>
        <dbReference type="ARBA" id="ARBA00023004"/>
    </source>
</evidence>
<dbReference type="SUPFAM" id="SSF102114">
    <property type="entry name" value="Radical SAM enzymes"/>
    <property type="match status" value="1"/>
</dbReference>
<keyword evidence="12" id="KW-0670">Pyruvate</keyword>
<evidence type="ECO:0000256" key="4">
    <source>
        <dbReference type="ARBA" id="ARBA00022485"/>
    </source>
</evidence>
<dbReference type="Pfam" id="PF04055">
    <property type="entry name" value="Radical_SAM"/>
    <property type="match status" value="1"/>
</dbReference>
<dbReference type="EC" id="1.97.1.4" evidence="10"/>
<protein>
    <recommendedName>
        <fullName evidence="3 10">Pyruvate formate-lyase-activating enzyme</fullName>
        <ecNumber evidence="10">1.97.1.4</ecNumber>
    </recommendedName>
</protein>
<dbReference type="NCBIfam" id="TIGR02493">
    <property type="entry name" value="PFLA"/>
    <property type="match status" value="1"/>
</dbReference>
<reference evidence="12 13" key="1">
    <citation type="journal article" date="2020" name="Biotechnol. Biofuels">
        <title>New insights from the biogas microbiome by comprehensive genome-resolved metagenomics of nearly 1600 species originating from multiple anaerobic digesters.</title>
        <authorList>
            <person name="Campanaro S."/>
            <person name="Treu L."/>
            <person name="Rodriguez-R L.M."/>
            <person name="Kovalovszki A."/>
            <person name="Ziels R.M."/>
            <person name="Maus I."/>
            <person name="Zhu X."/>
            <person name="Kougias P.G."/>
            <person name="Basile A."/>
            <person name="Luo G."/>
            <person name="Schluter A."/>
            <person name="Konstantinidis K.T."/>
            <person name="Angelidaki I."/>
        </authorList>
    </citation>
    <scope>NUCLEOTIDE SEQUENCE [LARGE SCALE GENOMIC DNA]</scope>
    <source>
        <strain evidence="12">AS23ysBPME_34</strain>
    </source>
</reference>
<comment type="function">
    <text evidence="1 10">Activation of pyruvate formate-lyase under anaerobic conditions by generation of an organic free radical, using S-adenosylmethionine and reduced flavodoxin as cosubstrates to produce 5'-deoxy-adenosine.</text>
</comment>
<keyword evidence="10" id="KW-0963">Cytoplasm</keyword>
<dbReference type="Proteomes" id="UP000541058">
    <property type="component" value="Unassembled WGS sequence"/>
</dbReference>
<evidence type="ECO:0000313" key="13">
    <source>
        <dbReference type="Proteomes" id="UP000541058"/>
    </source>
</evidence>
<dbReference type="CDD" id="cd01335">
    <property type="entry name" value="Radical_SAM"/>
    <property type="match status" value="1"/>
</dbReference>
<comment type="cofactor">
    <cofactor evidence="10">
        <name>[4Fe-4S] cluster</name>
        <dbReference type="ChEBI" id="CHEBI:49883"/>
    </cofactor>
    <text evidence="10">Binds 1 [4Fe-4S] cluster. The cluster is coordinated with 3 cysteines and an exchangeable S-adenosyl-L-methionine.</text>
</comment>
<evidence type="ECO:0000259" key="11">
    <source>
        <dbReference type="PROSITE" id="PS51918"/>
    </source>
</evidence>
<dbReference type="Gene3D" id="3.20.20.70">
    <property type="entry name" value="Aldolase class I"/>
    <property type="match status" value="1"/>
</dbReference>
<dbReference type="EMBL" id="JAAYSM010000142">
    <property type="protein sequence ID" value="NLJ18126.1"/>
    <property type="molecule type" value="Genomic_DNA"/>
</dbReference>
<evidence type="ECO:0000313" key="12">
    <source>
        <dbReference type="EMBL" id="NLJ18126.1"/>
    </source>
</evidence>
<evidence type="ECO:0000256" key="2">
    <source>
        <dbReference type="ARBA" id="ARBA00009777"/>
    </source>
</evidence>
<keyword evidence="12" id="KW-0456">Lyase</keyword>
<dbReference type="SFLD" id="SFLDS00029">
    <property type="entry name" value="Radical_SAM"/>
    <property type="match status" value="1"/>
</dbReference>
<dbReference type="InterPro" id="IPR012838">
    <property type="entry name" value="PFL1_activating"/>
</dbReference>
<dbReference type="GO" id="GO:0051539">
    <property type="term" value="F:4 iron, 4 sulfur cluster binding"/>
    <property type="evidence" value="ECO:0007669"/>
    <property type="project" value="UniProtKB-UniRule"/>
</dbReference>
<keyword evidence="6 10" id="KW-0479">Metal-binding</keyword>
<dbReference type="PROSITE" id="PS51918">
    <property type="entry name" value="RADICAL_SAM"/>
    <property type="match status" value="1"/>
</dbReference>
<proteinExistence type="inferred from homology"/>
<dbReference type="InterPro" id="IPR034457">
    <property type="entry name" value="Organic_radical-activating"/>
</dbReference>
<dbReference type="PANTHER" id="PTHR30352">
    <property type="entry name" value="PYRUVATE FORMATE-LYASE-ACTIVATING ENZYME"/>
    <property type="match status" value="1"/>
</dbReference>
<dbReference type="PIRSF" id="PIRSF000371">
    <property type="entry name" value="PFL_act_enz"/>
    <property type="match status" value="1"/>
</dbReference>
<evidence type="ECO:0000256" key="10">
    <source>
        <dbReference type="RuleBase" id="RU362053"/>
    </source>
</evidence>
<gene>
    <name evidence="12" type="primary">pflA</name>
    <name evidence="12" type="ORF">GX355_04615</name>
</gene>
<keyword evidence="8 10" id="KW-0408">Iron</keyword>
<sequence>MTETVTPVIGHVHSTESFGSVDGPGIRFISFMQGCRMRCEFCHNPDTWNTRGGKEYTPQQLFDEAVQYQAFWGEKGGVTVSGGEPLLQIDFLIEYFKLCKANGVNTTLDSCGAPFTRKEPFFSRFQELMKYTDLILLDIKHIDPEGHRKLTGHPNDNILDLARYLSEINQPVWVRHVLVPERTDYDEYLERLGAFVATLDNVLKFEVLPYHKLGVYKYKALGIKYRLEGIEPPTADRVENAKRILNTESYQGYLNYKPKEFAGY</sequence>
<dbReference type="GO" id="GO:0046872">
    <property type="term" value="F:metal ion binding"/>
    <property type="evidence" value="ECO:0007669"/>
    <property type="project" value="UniProtKB-UniRule"/>
</dbReference>
<dbReference type="GO" id="GO:0005737">
    <property type="term" value="C:cytoplasm"/>
    <property type="evidence" value="ECO:0007669"/>
    <property type="project" value="UniProtKB-SubCell"/>
</dbReference>
<keyword evidence="9 10" id="KW-0411">Iron-sulfur</keyword>
<evidence type="ECO:0000256" key="6">
    <source>
        <dbReference type="ARBA" id="ARBA00022723"/>
    </source>
</evidence>
<dbReference type="InterPro" id="IPR058240">
    <property type="entry name" value="rSAM_sf"/>
</dbReference>
<evidence type="ECO:0000256" key="7">
    <source>
        <dbReference type="ARBA" id="ARBA00023002"/>
    </source>
</evidence>
<name>A0A7X8C342_9LACT</name>
<dbReference type="InterPro" id="IPR013785">
    <property type="entry name" value="Aldolase_TIM"/>
</dbReference>
<dbReference type="InterPro" id="IPR001989">
    <property type="entry name" value="Radical_activat_CS"/>
</dbReference>
<keyword evidence="5 10" id="KW-0949">S-adenosyl-L-methionine</keyword>
<comment type="caution">
    <text evidence="12">The sequence shown here is derived from an EMBL/GenBank/DDBJ whole genome shotgun (WGS) entry which is preliminary data.</text>
</comment>
<dbReference type="SFLD" id="SFLDG01066">
    <property type="entry name" value="organic_radical-activating_enz"/>
    <property type="match status" value="1"/>
</dbReference>
<dbReference type="InterPro" id="IPR007197">
    <property type="entry name" value="rSAM"/>
</dbReference>
<comment type="subcellular location">
    <subcellularLocation>
        <location evidence="10">Cytoplasm</location>
    </subcellularLocation>
</comment>
<feature type="domain" description="Radical SAM core" evidence="11">
    <location>
        <begin position="21"/>
        <end position="257"/>
    </location>
</feature>
<comment type="similarity">
    <text evidence="2 10">Belongs to the organic radical-activating enzymes family.</text>
</comment>
<keyword evidence="4 10" id="KW-0004">4Fe-4S</keyword>
<dbReference type="AlphaFoldDB" id="A0A7X8C342"/>
<dbReference type="GO" id="GO:0016829">
    <property type="term" value="F:lyase activity"/>
    <property type="evidence" value="ECO:0007669"/>
    <property type="project" value="UniProtKB-KW"/>
</dbReference>
<organism evidence="12 13">
    <name type="scientific">Globicatella sulfidifaciens</name>
    <dbReference type="NCBI Taxonomy" id="136093"/>
    <lineage>
        <taxon>Bacteria</taxon>
        <taxon>Bacillati</taxon>
        <taxon>Bacillota</taxon>
        <taxon>Bacilli</taxon>
        <taxon>Lactobacillales</taxon>
        <taxon>Aerococcaceae</taxon>
        <taxon>Globicatella</taxon>
    </lineage>
</organism>
<accession>A0A7X8C342</accession>
<comment type="catalytic activity">
    <reaction evidence="10">
        <text>glycyl-[formate C-acetyltransferase] + reduced [flavodoxin] + S-adenosyl-L-methionine = glycin-2-yl radical-[formate C-acetyltransferase] + semiquinone [flavodoxin] + 5'-deoxyadenosine + L-methionine + H(+)</text>
        <dbReference type="Rhea" id="RHEA:19225"/>
        <dbReference type="Rhea" id="RHEA-COMP:10622"/>
        <dbReference type="Rhea" id="RHEA-COMP:12190"/>
        <dbReference type="Rhea" id="RHEA-COMP:12191"/>
        <dbReference type="Rhea" id="RHEA-COMP:14480"/>
        <dbReference type="ChEBI" id="CHEBI:15378"/>
        <dbReference type="ChEBI" id="CHEBI:17319"/>
        <dbReference type="ChEBI" id="CHEBI:29947"/>
        <dbReference type="ChEBI" id="CHEBI:32722"/>
        <dbReference type="ChEBI" id="CHEBI:57618"/>
        <dbReference type="ChEBI" id="CHEBI:57844"/>
        <dbReference type="ChEBI" id="CHEBI:59789"/>
        <dbReference type="ChEBI" id="CHEBI:140311"/>
        <dbReference type="EC" id="1.97.1.4"/>
    </reaction>
</comment>
<dbReference type="RefSeq" id="WP_066123388.1">
    <property type="nucleotide sequence ID" value="NZ_CANBAE010000116.1"/>
</dbReference>
<evidence type="ECO:0000256" key="3">
    <source>
        <dbReference type="ARBA" id="ARBA00021356"/>
    </source>
</evidence>
<evidence type="ECO:0000256" key="9">
    <source>
        <dbReference type="ARBA" id="ARBA00023014"/>
    </source>
</evidence>
<keyword evidence="7 10" id="KW-0560">Oxidoreductase</keyword>
<dbReference type="GO" id="GO:0043365">
    <property type="term" value="F:[formate-C-acetyltransferase]-activating enzyme activity"/>
    <property type="evidence" value="ECO:0007669"/>
    <property type="project" value="UniProtKB-UniRule"/>
</dbReference>
<evidence type="ECO:0000256" key="1">
    <source>
        <dbReference type="ARBA" id="ARBA00003141"/>
    </source>
</evidence>
<dbReference type="PROSITE" id="PS01087">
    <property type="entry name" value="RADICAL_ACTIVATING"/>
    <property type="match status" value="1"/>
</dbReference>
<dbReference type="InterPro" id="IPR012839">
    <property type="entry name" value="Organic_radical_activase"/>
</dbReference>
<evidence type="ECO:0000256" key="5">
    <source>
        <dbReference type="ARBA" id="ARBA00022691"/>
    </source>
</evidence>
<dbReference type="PANTHER" id="PTHR30352:SF5">
    <property type="entry name" value="PYRUVATE FORMATE-LYASE 1-ACTIVATING ENZYME"/>
    <property type="match status" value="1"/>
</dbReference>